<feature type="compositionally biased region" description="Basic and acidic residues" evidence="1">
    <location>
        <begin position="140"/>
        <end position="151"/>
    </location>
</feature>
<feature type="region of interest" description="Disordered" evidence="1">
    <location>
        <begin position="166"/>
        <end position="208"/>
    </location>
</feature>
<dbReference type="OrthoDB" id="2261329at2759"/>
<name>A0A4Q9N326_9APHY</name>
<reference evidence="2" key="1">
    <citation type="submission" date="2019-01" db="EMBL/GenBank/DDBJ databases">
        <title>Draft genome sequences of three monokaryotic isolates of the white-rot basidiomycete fungus Dichomitus squalens.</title>
        <authorList>
            <consortium name="DOE Joint Genome Institute"/>
            <person name="Lopez S.C."/>
            <person name="Andreopoulos B."/>
            <person name="Pangilinan J."/>
            <person name="Lipzen A."/>
            <person name="Riley R."/>
            <person name="Ahrendt S."/>
            <person name="Ng V."/>
            <person name="Barry K."/>
            <person name="Daum C."/>
            <person name="Grigoriev I.V."/>
            <person name="Hilden K.S."/>
            <person name="Makela M.R."/>
            <person name="de Vries R.P."/>
        </authorList>
    </citation>
    <scope>NUCLEOTIDE SEQUENCE [LARGE SCALE GENOMIC DNA]</scope>
    <source>
        <strain evidence="2">OM18370.1</strain>
    </source>
</reference>
<feature type="compositionally biased region" description="Polar residues" evidence="1">
    <location>
        <begin position="1"/>
        <end position="24"/>
    </location>
</feature>
<organism evidence="2">
    <name type="scientific">Dichomitus squalens</name>
    <dbReference type="NCBI Taxonomy" id="114155"/>
    <lineage>
        <taxon>Eukaryota</taxon>
        <taxon>Fungi</taxon>
        <taxon>Dikarya</taxon>
        <taxon>Basidiomycota</taxon>
        <taxon>Agaricomycotina</taxon>
        <taxon>Agaricomycetes</taxon>
        <taxon>Polyporales</taxon>
        <taxon>Polyporaceae</taxon>
        <taxon>Dichomitus</taxon>
    </lineage>
</organism>
<feature type="compositionally biased region" description="Polar residues" evidence="1">
    <location>
        <begin position="90"/>
        <end position="102"/>
    </location>
</feature>
<evidence type="ECO:0000313" key="2">
    <source>
        <dbReference type="EMBL" id="TBU33622.1"/>
    </source>
</evidence>
<feature type="region of interest" description="Disordered" evidence="1">
    <location>
        <begin position="129"/>
        <end position="151"/>
    </location>
</feature>
<proteinExistence type="predicted"/>
<feature type="region of interest" description="Disordered" evidence="1">
    <location>
        <begin position="1"/>
        <end position="104"/>
    </location>
</feature>
<evidence type="ECO:0000256" key="1">
    <source>
        <dbReference type="SAM" id="MobiDB-lite"/>
    </source>
</evidence>
<dbReference type="Proteomes" id="UP000292957">
    <property type="component" value="Unassembled WGS sequence"/>
</dbReference>
<dbReference type="AlphaFoldDB" id="A0A4Q9N326"/>
<dbReference type="EMBL" id="ML143390">
    <property type="protein sequence ID" value="TBU33622.1"/>
    <property type="molecule type" value="Genomic_DNA"/>
</dbReference>
<protein>
    <recommendedName>
        <fullName evidence="3">PH domain-containing protein</fullName>
    </recommendedName>
</protein>
<gene>
    <name evidence="2" type="ORF">BD311DRAFT_844633</name>
</gene>
<feature type="compositionally biased region" description="Low complexity" evidence="1">
    <location>
        <begin position="56"/>
        <end position="65"/>
    </location>
</feature>
<accession>A0A4Q9N326</accession>
<evidence type="ECO:0008006" key="3">
    <source>
        <dbReference type="Google" id="ProtNLM"/>
    </source>
</evidence>
<sequence length="614" mass="65851">MSSLYSQSVTLSALSSATNESSPVHTPYDEEGPHGKGPKSRSRLASNVAGGIHVRSPSSATSSRSGVRAYHDSGSPGEGLGSYFPRPPSEASSPGTSQLSRRGTTKALIGRFEALDDAASLGYGLAAADRRGATAARRSPQGEKKDKGRLPIRESFRNLLSVFKRHKPTLKDLPPNPPNARIYDPSPSPKRAAEDEAQAHRQQKPGALTLQIPPAARGGADEKVVCISPVEGHTGKAGPLLYLSRIPDSDLPPVWMNCTAQLHSTHILVMWDTPQGNPSPRLVPFTACTDVRSLAPVDLEPEERALLPADEAWKVFELLFEGRAREKFAAHSLTERAMWVSAVWCLVDLPPAPPAGATTSGVDSVAAPPGSEILAKPLLQDIKRGIEVLQGRSAADRTNIASIRANVDEALEELRRLPKSLTATKSKDATAVMAKLELVQVELKDHLSALHTALEAIRDSQKQGEGIKDDQDLSRLVELQEKLDKVLQLQQTHHNPGNGQTVVPDADNATGATQLGDVWLEAFVKHGTSQIEGVAAGVQQLCRELGPDAANLCTSVNGLLAAVQEDLKHNAEARDMLTTESVIGMIDRQRQDQERMLKALATGADILNGRLPVD</sequence>